<evidence type="ECO:0000313" key="18">
    <source>
        <dbReference type="Proteomes" id="UP000198534"/>
    </source>
</evidence>
<dbReference type="PIRSF" id="PIRSF001594">
    <property type="entry name" value="Pyruv_carbox"/>
    <property type="match status" value="1"/>
</dbReference>
<dbReference type="Gene3D" id="3.20.20.70">
    <property type="entry name" value="Aldolase class I"/>
    <property type="match status" value="1"/>
</dbReference>
<dbReference type="InterPro" id="IPR005482">
    <property type="entry name" value="Biotin_COase_C"/>
</dbReference>
<dbReference type="InterPro" id="IPR003379">
    <property type="entry name" value="Carboxylase_cons_dom"/>
</dbReference>
<feature type="domain" description="Lipoyl-binding" evidence="13">
    <location>
        <begin position="1105"/>
        <end position="1174"/>
    </location>
</feature>
<evidence type="ECO:0000256" key="9">
    <source>
        <dbReference type="PIRSR" id="PIRSR001594-1"/>
    </source>
</evidence>
<dbReference type="InterPro" id="IPR000089">
    <property type="entry name" value="Biotin_lipoyl"/>
</dbReference>
<dbReference type="InterPro" id="IPR013785">
    <property type="entry name" value="Aldolase_TIM"/>
</dbReference>
<evidence type="ECO:0000256" key="5">
    <source>
        <dbReference type="ARBA" id="ARBA00022741"/>
    </source>
</evidence>
<dbReference type="SUPFAM" id="SSF51569">
    <property type="entry name" value="Aldolase"/>
    <property type="match status" value="1"/>
</dbReference>
<dbReference type="PROSITE" id="PS50979">
    <property type="entry name" value="BC"/>
    <property type="match status" value="1"/>
</dbReference>
<dbReference type="CDD" id="cd07937">
    <property type="entry name" value="DRE_TIM_PC_TC_5S"/>
    <property type="match status" value="1"/>
</dbReference>
<dbReference type="NCBIfam" id="TIGR01235">
    <property type="entry name" value="pyruv_carbox"/>
    <property type="match status" value="1"/>
</dbReference>
<gene>
    <name evidence="17" type="ORF">SAMN05444487_10933</name>
</gene>
<feature type="domain" description="Biotin carboxylation" evidence="15">
    <location>
        <begin position="32"/>
        <end position="485"/>
    </location>
</feature>
<dbReference type="FunFam" id="3.20.20.70:FF:000033">
    <property type="entry name" value="Pyruvate carboxylase"/>
    <property type="match status" value="1"/>
</dbReference>
<dbReference type="NCBIfam" id="NF006761">
    <property type="entry name" value="PRK09282.1"/>
    <property type="match status" value="1"/>
</dbReference>
<evidence type="ECO:0000256" key="8">
    <source>
        <dbReference type="PIRNR" id="PIRNR001594"/>
    </source>
</evidence>
<organism evidence="17 18">
    <name type="scientific">Marininema mesophilum</name>
    <dbReference type="NCBI Taxonomy" id="1048340"/>
    <lineage>
        <taxon>Bacteria</taxon>
        <taxon>Bacillati</taxon>
        <taxon>Bacillota</taxon>
        <taxon>Bacilli</taxon>
        <taxon>Bacillales</taxon>
        <taxon>Thermoactinomycetaceae</taxon>
        <taxon>Marininema</taxon>
    </lineage>
</organism>
<keyword evidence="6 8" id="KW-0067">ATP-binding</keyword>
<dbReference type="Pfam" id="PF02786">
    <property type="entry name" value="CPSase_L_D2"/>
    <property type="match status" value="1"/>
</dbReference>
<dbReference type="Pfam" id="PF02785">
    <property type="entry name" value="Biotin_carb_C"/>
    <property type="match status" value="1"/>
</dbReference>
<dbReference type="Pfam" id="PF02436">
    <property type="entry name" value="PYC_OADA"/>
    <property type="match status" value="1"/>
</dbReference>
<dbReference type="GO" id="GO:0005737">
    <property type="term" value="C:cytoplasm"/>
    <property type="evidence" value="ECO:0007669"/>
    <property type="project" value="TreeGrafter"/>
</dbReference>
<dbReference type="InterPro" id="IPR011764">
    <property type="entry name" value="Biotin_carboxylation_dom"/>
</dbReference>
<dbReference type="NCBIfam" id="NF009554">
    <property type="entry name" value="PRK12999.1"/>
    <property type="match status" value="1"/>
</dbReference>
<dbReference type="InterPro" id="IPR005479">
    <property type="entry name" value="CPAse_ATP-bd"/>
</dbReference>
<evidence type="ECO:0000256" key="6">
    <source>
        <dbReference type="ARBA" id="ARBA00022840"/>
    </source>
</evidence>
<feature type="binding site" evidence="10">
    <location>
        <position position="267"/>
    </location>
    <ligand>
        <name>ATP</name>
        <dbReference type="ChEBI" id="CHEBI:30616"/>
    </ligand>
</feature>
<evidence type="ECO:0000256" key="3">
    <source>
        <dbReference type="ARBA" id="ARBA00022598"/>
    </source>
</evidence>
<dbReference type="GO" id="GO:0006094">
    <property type="term" value="P:gluconeogenesis"/>
    <property type="evidence" value="ECO:0007669"/>
    <property type="project" value="InterPro"/>
</dbReference>
<dbReference type="FunFam" id="2.40.50.100:FF:000003">
    <property type="entry name" value="Acetyl-CoA carboxylase biotin carboxyl carrier protein"/>
    <property type="match status" value="1"/>
</dbReference>
<dbReference type="Pfam" id="PF00364">
    <property type="entry name" value="Biotin_lipoyl"/>
    <property type="match status" value="1"/>
</dbReference>
<dbReference type="InterPro" id="IPR011053">
    <property type="entry name" value="Single_hybrid_motif"/>
</dbReference>
<feature type="domain" description="ATP-grasp" evidence="14">
    <location>
        <begin position="152"/>
        <end position="349"/>
    </location>
</feature>
<keyword evidence="3 8" id="KW-0436">Ligase</keyword>
<dbReference type="FunFam" id="3.40.50.20:FF:000010">
    <property type="entry name" value="Propionyl-CoA carboxylase subunit alpha"/>
    <property type="match status" value="1"/>
</dbReference>
<evidence type="ECO:0000256" key="1">
    <source>
        <dbReference type="ARBA" id="ARBA00001953"/>
    </source>
</evidence>
<dbReference type="Proteomes" id="UP000198534">
    <property type="component" value="Unassembled WGS sequence"/>
</dbReference>
<feature type="modified residue" description="N6-biotinyllysine" evidence="12">
    <location>
        <position position="1140"/>
    </location>
</feature>
<accession>A0A1H2YCY7</accession>
<comment type="catalytic activity">
    <reaction evidence="8">
        <text>hydrogencarbonate + pyruvate + ATP = oxaloacetate + ADP + phosphate + H(+)</text>
        <dbReference type="Rhea" id="RHEA:20844"/>
        <dbReference type="ChEBI" id="CHEBI:15361"/>
        <dbReference type="ChEBI" id="CHEBI:15378"/>
        <dbReference type="ChEBI" id="CHEBI:16452"/>
        <dbReference type="ChEBI" id="CHEBI:17544"/>
        <dbReference type="ChEBI" id="CHEBI:30616"/>
        <dbReference type="ChEBI" id="CHEBI:43474"/>
        <dbReference type="ChEBI" id="CHEBI:456216"/>
        <dbReference type="EC" id="6.4.1.1"/>
    </reaction>
</comment>
<dbReference type="InterPro" id="IPR000891">
    <property type="entry name" value="PYR_CT"/>
</dbReference>
<feature type="binding site" evidence="11">
    <location>
        <position position="571"/>
    </location>
    <ligand>
        <name>Mn(2+)</name>
        <dbReference type="ChEBI" id="CHEBI:29035"/>
    </ligand>
</feature>
<dbReference type="PROSITE" id="PS50975">
    <property type="entry name" value="ATP_GRASP"/>
    <property type="match status" value="1"/>
</dbReference>
<dbReference type="SUPFAM" id="SSF51230">
    <property type="entry name" value="Single hybrid motif"/>
    <property type="match status" value="1"/>
</dbReference>
<dbReference type="Pfam" id="PF00682">
    <property type="entry name" value="HMGL-like"/>
    <property type="match status" value="1"/>
</dbReference>
<dbReference type="AlphaFoldDB" id="A0A1H2YCY7"/>
<dbReference type="FunFam" id="3.30.470.20:FF:000012">
    <property type="entry name" value="Pyruvate carboxylase"/>
    <property type="match status" value="1"/>
</dbReference>
<feature type="binding site" evidence="10">
    <location>
        <position position="232"/>
    </location>
    <ligand>
        <name>ATP</name>
        <dbReference type="ChEBI" id="CHEBI:30616"/>
    </ligand>
</feature>
<dbReference type="SUPFAM" id="SSF52440">
    <property type="entry name" value="PreATP-grasp domain"/>
    <property type="match status" value="1"/>
</dbReference>
<feature type="domain" description="Pyruvate carboxyltransferase" evidence="16">
    <location>
        <begin position="562"/>
        <end position="830"/>
    </location>
</feature>
<feature type="binding site" evidence="10">
    <location>
        <position position="643"/>
    </location>
    <ligand>
        <name>substrate</name>
    </ligand>
</feature>
<dbReference type="CDD" id="cd06850">
    <property type="entry name" value="biotinyl_domain"/>
    <property type="match status" value="1"/>
</dbReference>
<evidence type="ECO:0000256" key="7">
    <source>
        <dbReference type="ARBA" id="ARBA00023267"/>
    </source>
</evidence>
<evidence type="ECO:0000256" key="10">
    <source>
        <dbReference type="PIRSR" id="PIRSR001594-2"/>
    </source>
</evidence>
<dbReference type="Gene3D" id="3.30.470.20">
    <property type="entry name" value="ATP-grasp fold, B domain"/>
    <property type="match status" value="1"/>
</dbReference>
<comment type="cofactor">
    <cofactor evidence="1 8">
        <name>biotin</name>
        <dbReference type="ChEBI" id="CHEBI:57586"/>
    </cofactor>
</comment>
<dbReference type="STRING" id="1048340.SAMN05444487_10933"/>
<keyword evidence="4 11" id="KW-0479">Metal-binding</keyword>
<dbReference type="InterPro" id="IPR016185">
    <property type="entry name" value="PreATP-grasp_dom_sf"/>
</dbReference>
<dbReference type="EC" id="6.4.1.1" evidence="2 8"/>
<dbReference type="PANTHER" id="PTHR43778:SF2">
    <property type="entry name" value="PYRUVATE CARBOXYLASE, MITOCHONDRIAL"/>
    <property type="match status" value="1"/>
</dbReference>
<feature type="binding site" evidence="11">
    <location>
        <position position="769"/>
    </location>
    <ligand>
        <name>Mn(2+)</name>
        <dbReference type="ChEBI" id="CHEBI:29035"/>
    </ligand>
</feature>
<name>A0A1H2YCY7_9BACL</name>
<keyword evidence="7 8" id="KW-0092">Biotin</keyword>
<dbReference type="Gene3D" id="3.10.600.10">
    <property type="entry name" value="pyruvate carboxylase f1077a mutant domain"/>
    <property type="match status" value="1"/>
</dbReference>
<dbReference type="Gene3D" id="2.40.50.100">
    <property type="match status" value="1"/>
</dbReference>
<evidence type="ECO:0000259" key="14">
    <source>
        <dbReference type="PROSITE" id="PS50975"/>
    </source>
</evidence>
<dbReference type="SMART" id="SM00878">
    <property type="entry name" value="Biotin_carb_C"/>
    <property type="match status" value="1"/>
</dbReference>
<dbReference type="GO" id="GO:0046872">
    <property type="term" value="F:metal ion binding"/>
    <property type="evidence" value="ECO:0007669"/>
    <property type="project" value="UniProtKB-KW"/>
</dbReference>
<evidence type="ECO:0000256" key="4">
    <source>
        <dbReference type="ARBA" id="ARBA00022723"/>
    </source>
</evidence>
<comment type="function">
    <text evidence="8">Catalyzes a 2-step reaction, involving the ATP-dependent carboxylation of the covalently attached biotin in the first step and the transfer of the carboxyl group to pyruvate in the second.</text>
</comment>
<keyword evidence="18" id="KW-1185">Reference proteome</keyword>
<dbReference type="EMBL" id="FNNQ01000009">
    <property type="protein sequence ID" value="SDX03073.1"/>
    <property type="molecule type" value="Genomic_DNA"/>
</dbReference>
<dbReference type="InterPro" id="IPR055268">
    <property type="entry name" value="PCB-like"/>
</dbReference>
<dbReference type="PANTHER" id="PTHR43778">
    <property type="entry name" value="PYRUVATE CARBOXYLASE"/>
    <property type="match status" value="1"/>
</dbReference>
<feature type="binding site" evidence="10">
    <location>
        <position position="148"/>
    </location>
    <ligand>
        <name>ATP</name>
        <dbReference type="ChEBI" id="CHEBI:30616"/>
    </ligand>
</feature>
<dbReference type="PROSITE" id="PS50991">
    <property type="entry name" value="PYR_CT"/>
    <property type="match status" value="1"/>
</dbReference>
<dbReference type="GO" id="GO:0004736">
    <property type="term" value="F:pyruvate carboxylase activity"/>
    <property type="evidence" value="ECO:0007669"/>
    <property type="project" value="UniProtKB-EC"/>
</dbReference>
<dbReference type="PROSITE" id="PS50968">
    <property type="entry name" value="BIOTINYL_LIPOYL"/>
    <property type="match status" value="1"/>
</dbReference>
<evidence type="ECO:0000259" key="16">
    <source>
        <dbReference type="PROSITE" id="PS50991"/>
    </source>
</evidence>
<dbReference type="SUPFAM" id="SSF56059">
    <property type="entry name" value="Glutathione synthetase ATP-binding domain-like"/>
    <property type="match status" value="1"/>
</dbReference>
<sequence length="1177" mass="131277">MRLVTFLADKLSNEVKKSSNLPEGRHTLPMRTFNKILVANRGEIAIRIFRACTELSIRTVALYSEQDHTALHRFKADEAYLIGEGKGPVEAYLDIEGIIEVAKRNDVDAIHPGYGLLSENAEFARRCEEENIVFIGPSAKHIKMFGDKVDARAAAVKAGIPVIPGTPEPIASLQEAILFGREHGYPIIIKAASGGGGRGMRIVRDQAELEEALDRARSEARSAFGNTAVYIEKFLEQPKHIEVQILGDNTGEVIHLFERDCSIQRRHQKVVEVAPSVSLPDDLRHRICDAALELMKSTDYVNAGTVEFLVTPDYQFYFIEVNPRVQVEHTITELITGIDIVQSQIRIAEGYAFSDPEIGIPAQEKITTNGYAIQCRVTTEDPAQNFAPDTGRLLAYRSGGGFGIRLDVGNAYPGADITPHYDSLLVKVSSWALNFNKASSKMLRTLKEFRVRGVKTNIPFLENVVQHPDFLSGEYDTSFIDSRQELFTYAKKRDRGTKLLTYIAQTVVNGHPGLSQDKKPNFAVPRVPLTSVKQPYPNGTKQILDKLGPDELVKWVREEKRLLLTDTTFRDAHQSLFATRVRTHDLLQISEATGKLASDLFSLEMWGGATFDTSIRFLSEDPWERVRLLRERIPNVLFQMLLRGANAVGYTNYPDNVIQRFVQMSADAGIDVFRIFDSLNWTEGMGVAIDAVRKSGKVAEATICYTGDIMDPKQDKYTLKYYVELAKELEKMGAHMLAIKDMAGLLKPYAAYQLVRALKQEVGLPIHLHTHDTSGNQLATLLKAYEAGVDIVDGALSSMSGLTSQPSINGLVATLAGVERETRLDPVSLQKLADYWEDVRRYYAGFESDIRSATADVYFHEMPGGQYTNLHQQAKGVGLEAGWDQVRETYATVNRMFGNIIKVTPSSKVVGDMALFMVRNNLSETDVYEQGERLDFPESVVQFFQGYLGQPPGGFPEKLQKIVLKGREPFTCRPGKLLPAVDFDEVGKELSEKVRRPVTDEDVMSYIMYPQVFLDKEKITQEYGEVSVLNTPTFFYGLRLGEEVAVTIEQGKTIMVKLMSIGALGLDGKRTVYFEMNGQPREVSVQDLAAEVTSEIRRKADRSTEGEIGASMPGKVLKVMVEIGDEVKKGEHLIVTEAMKMETTIQAPFPGMVKAVYVKAGDSIEAEDLLIEMEPKK</sequence>
<dbReference type="SUPFAM" id="SSF89000">
    <property type="entry name" value="post-HMGL domain-like"/>
    <property type="match status" value="1"/>
</dbReference>
<dbReference type="InterPro" id="IPR011761">
    <property type="entry name" value="ATP-grasp"/>
</dbReference>
<evidence type="ECO:0000256" key="12">
    <source>
        <dbReference type="PIRSR" id="PIRSR001594-4"/>
    </source>
</evidence>
<dbReference type="InterPro" id="IPR005930">
    <property type="entry name" value="Pyruv_COase"/>
</dbReference>
<dbReference type="FunFam" id="3.30.1490.20:FF:000018">
    <property type="entry name" value="Biotin carboxylase"/>
    <property type="match status" value="1"/>
</dbReference>
<feature type="binding site" evidence="10">
    <location>
        <position position="904"/>
    </location>
    <ligand>
        <name>substrate</name>
    </ligand>
</feature>
<dbReference type="GO" id="GO:0005524">
    <property type="term" value="F:ATP binding"/>
    <property type="evidence" value="ECO:0007669"/>
    <property type="project" value="UniProtKB-UniRule"/>
</dbReference>
<dbReference type="SUPFAM" id="SSF51246">
    <property type="entry name" value="Rudiment single hybrid motif"/>
    <property type="match status" value="1"/>
</dbReference>
<proteinExistence type="predicted"/>
<evidence type="ECO:0000256" key="2">
    <source>
        <dbReference type="ARBA" id="ARBA00013057"/>
    </source>
</evidence>
<evidence type="ECO:0000313" key="17">
    <source>
        <dbReference type="EMBL" id="SDX03073.1"/>
    </source>
</evidence>
<feature type="modified residue" description="N6-carboxylysine" evidence="12">
    <location>
        <position position="740"/>
    </location>
</feature>
<dbReference type="Pfam" id="PF00289">
    <property type="entry name" value="Biotin_carb_N"/>
    <property type="match status" value="1"/>
</dbReference>
<feature type="binding site" evidence="11">
    <location>
        <position position="771"/>
    </location>
    <ligand>
        <name>Mn(2+)</name>
        <dbReference type="ChEBI" id="CHEBI:29035"/>
    </ligand>
</feature>
<dbReference type="InterPro" id="IPR011054">
    <property type="entry name" value="Rudment_hybrid_motif"/>
</dbReference>
<dbReference type="PROSITE" id="PS00866">
    <property type="entry name" value="CPSASE_1"/>
    <property type="match status" value="1"/>
</dbReference>
<reference evidence="17 18" key="1">
    <citation type="submission" date="2016-10" db="EMBL/GenBank/DDBJ databases">
        <authorList>
            <person name="de Groot N.N."/>
        </authorList>
    </citation>
    <scope>NUCLEOTIDE SEQUENCE [LARGE SCALE GENOMIC DNA]</scope>
    <source>
        <strain evidence="17 18">DSM 45610</strain>
    </source>
</reference>
<keyword evidence="5 8" id="KW-0547">Nucleotide-binding</keyword>
<evidence type="ECO:0000259" key="13">
    <source>
        <dbReference type="PROSITE" id="PS50968"/>
    </source>
</evidence>
<evidence type="ECO:0000259" key="15">
    <source>
        <dbReference type="PROSITE" id="PS50979"/>
    </source>
</evidence>
<dbReference type="InterPro" id="IPR005481">
    <property type="entry name" value="BC-like_N"/>
</dbReference>
<keyword evidence="17" id="KW-0670">Pyruvate</keyword>
<feature type="active site" evidence="9">
    <location>
        <position position="324"/>
    </location>
</feature>
<dbReference type="PROSITE" id="PS00867">
    <property type="entry name" value="CPSASE_2"/>
    <property type="match status" value="1"/>
</dbReference>
<protein>
    <recommendedName>
        <fullName evidence="2 8">Pyruvate carboxylase</fullName>
        <ecNumber evidence="2 8">6.4.1.1</ecNumber>
    </recommendedName>
</protein>
<feature type="binding site" description="via carbamate group" evidence="11">
    <location>
        <position position="740"/>
    </location>
    <ligand>
        <name>Mn(2+)</name>
        <dbReference type="ChEBI" id="CHEBI:29035"/>
    </ligand>
</feature>
<evidence type="ECO:0000256" key="11">
    <source>
        <dbReference type="PIRSR" id="PIRSR001594-3"/>
    </source>
</evidence>